<dbReference type="RefSeq" id="XP_066921573.1">
    <property type="nucleotide sequence ID" value="XM_067065472.1"/>
</dbReference>
<feature type="transmembrane region" description="Helical" evidence="10">
    <location>
        <begin position="53"/>
        <end position="71"/>
    </location>
</feature>
<dbReference type="InterPro" id="IPR050569">
    <property type="entry name" value="TAAR"/>
</dbReference>
<evidence type="ECO:0000256" key="9">
    <source>
        <dbReference type="RuleBase" id="RU000688"/>
    </source>
</evidence>
<evidence type="ECO:0000256" key="6">
    <source>
        <dbReference type="ARBA" id="ARBA00023136"/>
    </source>
</evidence>
<keyword evidence="5 9" id="KW-0297">G-protein coupled receptor</keyword>
<evidence type="ECO:0000256" key="2">
    <source>
        <dbReference type="ARBA" id="ARBA00022475"/>
    </source>
</evidence>
<evidence type="ECO:0000256" key="4">
    <source>
        <dbReference type="ARBA" id="ARBA00022989"/>
    </source>
</evidence>
<dbReference type="Gene3D" id="1.20.1070.10">
    <property type="entry name" value="Rhodopsin 7-helix transmembrane proteins"/>
    <property type="match status" value="1"/>
</dbReference>
<dbReference type="OrthoDB" id="5964254at2759"/>
<dbReference type="InterPro" id="IPR000276">
    <property type="entry name" value="GPCR_Rhodpsn"/>
</dbReference>
<feature type="transmembrane region" description="Helical" evidence="10">
    <location>
        <begin position="91"/>
        <end position="110"/>
    </location>
</feature>
<dbReference type="AlphaFoldDB" id="A0A7M5WK45"/>
<feature type="transmembrane region" description="Helical" evidence="10">
    <location>
        <begin position="242"/>
        <end position="261"/>
    </location>
</feature>
<sequence length="337" mass="38361">MCTTHRFSLIVPPTTYVYGTLFTIFAIVAAVGNIIALYILWTTSRQITKSNKILVSLAVSDMLTGLVGFPISTYEMVSDHIESCDLDNIRSMVSLILTGSSNLTLALISFDRWLLMCKYTRYNTLMNNKILPVLIVICWVYPGITISLRYVENIYPYLASLVFIFYGPILFIIVFYFLLVREIYRSEKKLNLHGRRHILGQSNKVSNLPAPVSTLSVPDTANKLAARQAKRSQRRHLKTARAVAWLLGIYCICMAPFNLWLIFSILNPTFSIIQREPLQHWYVFGISVAGLNSCLNPFVYLSKQPDARKRLRTILKLDKNKPKMDGSRTDMGTDSKI</sequence>
<dbReference type="PANTHER" id="PTHR24249">
    <property type="entry name" value="HISTAMINE RECEPTOR-RELATED G-PROTEIN COUPLED RECEPTOR"/>
    <property type="match status" value="1"/>
</dbReference>
<feature type="domain" description="G-protein coupled receptors family 1 profile" evidence="11">
    <location>
        <begin position="32"/>
        <end position="300"/>
    </location>
</feature>
<evidence type="ECO:0000313" key="12">
    <source>
        <dbReference type="EnsemblMetazoa" id="CLYHEMP006521.1"/>
    </source>
</evidence>
<feature type="transmembrane region" description="Helical" evidence="10">
    <location>
        <begin position="281"/>
        <end position="302"/>
    </location>
</feature>
<evidence type="ECO:0000256" key="7">
    <source>
        <dbReference type="ARBA" id="ARBA00023170"/>
    </source>
</evidence>
<comment type="subcellular location">
    <subcellularLocation>
        <location evidence="1">Cell membrane</location>
        <topology evidence="1">Multi-pass membrane protein</topology>
    </subcellularLocation>
</comment>
<name>A0A7M5WK45_9CNID</name>
<keyword evidence="2" id="KW-1003">Cell membrane</keyword>
<keyword evidence="7 9" id="KW-0675">Receptor</keyword>
<evidence type="ECO:0000256" key="10">
    <source>
        <dbReference type="SAM" id="Phobius"/>
    </source>
</evidence>
<dbReference type="SUPFAM" id="SSF81321">
    <property type="entry name" value="Family A G protein-coupled receptor-like"/>
    <property type="match status" value="1"/>
</dbReference>
<proteinExistence type="inferred from homology"/>
<dbReference type="Pfam" id="PF00001">
    <property type="entry name" value="7tm_1"/>
    <property type="match status" value="2"/>
</dbReference>
<accession>A0A7M5WK45</accession>
<reference evidence="12" key="1">
    <citation type="submission" date="2021-01" db="UniProtKB">
        <authorList>
            <consortium name="EnsemblMetazoa"/>
        </authorList>
    </citation>
    <scope>IDENTIFICATION</scope>
</reference>
<keyword evidence="6 10" id="KW-0472">Membrane</keyword>
<feature type="transmembrane region" description="Helical" evidence="10">
    <location>
        <begin position="16"/>
        <end position="41"/>
    </location>
</feature>
<dbReference type="PROSITE" id="PS50262">
    <property type="entry name" value="G_PROTEIN_RECEP_F1_2"/>
    <property type="match status" value="1"/>
</dbReference>
<evidence type="ECO:0000313" key="13">
    <source>
        <dbReference type="Proteomes" id="UP000594262"/>
    </source>
</evidence>
<dbReference type="GeneID" id="136808908"/>
<dbReference type="CDD" id="cd00637">
    <property type="entry name" value="7tm_classA_rhodopsin-like"/>
    <property type="match status" value="1"/>
</dbReference>
<dbReference type="Proteomes" id="UP000594262">
    <property type="component" value="Unplaced"/>
</dbReference>
<feature type="transmembrane region" description="Helical" evidence="10">
    <location>
        <begin position="157"/>
        <end position="179"/>
    </location>
</feature>
<evidence type="ECO:0000256" key="1">
    <source>
        <dbReference type="ARBA" id="ARBA00004651"/>
    </source>
</evidence>
<evidence type="ECO:0000256" key="8">
    <source>
        <dbReference type="ARBA" id="ARBA00023224"/>
    </source>
</evidence>
<dbReference type="EnsemblMetazoa" id="CLYHEMT006521.1">
    <property type="protein sequence ID" value="CLYHEMP006521.1"/>
    <property type="gene ID" value="CLYHEMG006521"/>
</dbReference>
<keyword evidence="4 10" id="KW-1133">Transmembrane helix</keyword>
<dbReference type="GO" id="GO:0004930">
    <property type="term" value="F:G protein-coupled receptor activity"/>
    <property type="evidence" value="ECO:0007669"/>
    <property type="project" value="UniProtKB-KW"/>
</dbReference>
<dbReference type="PROSITE" id="PS00237">
    <property type="entry name" value="G_PROTEIN_RECEP_F1_1"/>
    <property type="match status" value="1"/>
</dbReference>
<evidence type="ECO:0000259" key="11">
    <source>
        <dbReference type="PROSITE" id="PS50262"/>
    </source>
</evidence>
<dbReference type="PRINTS" id="PR00237">
    <property type="entry name" value="GPCRRHODOPSN"/>
</dbReference>
<evidence type="ECO:0000256" key="3">
    <source>
        <dbReference type="ARBA" id="ARBA00022692"/>
    </source>
</evidence>
<organism evidence="12 13">
    <name type="scientific">Clytia hemisphaerica</name>
    <dbReference type="NCBI Taxonomy" id="252671"/>
    <lineage>
        <taxon>Eukaryota</taxon>
        <taxon>Metazoa</taxon>
        <taxon>Cnidaria</taxon>
        <taxon>Hydrozoa</taxon>
        <taxon>Hydroidolina</taxon>
        <taxon>Leptothecata</taxon>
        <taxon>Obeliida</taxon>
        <taxon>Clytiidae</taxon>
        <taxon>Clytia</taxon>
    </lineage>
</organism>
<feature type="transmembrane region" description="Helical" evidence="10">
    <location>
        <begin position="130"/>
        <end position="151"/>
    </location>
</feature>
<keyword evidence="13" id="KW-1185">Reference proteome</keyword>
<keyword evidence="3 9" id="KW-0812">Transmembrane</keyword>
<dbReference type="GO" id="GO:0005886">
    <property type="term" value="C:plasma membrane"/>
    <property type="evidence" value="ECO:0007669"/>
    <property type="project" value="UniProtKB-SubCell"/>
</dbReference>
<keyword evidence="8 9" id="KW-0807">Transducer</keyword>
<evidence type="ECO:0000256" key="5">
    <source>
        <dbReference type="ARBA" id="ARBA00023040"/>
    </source>
</evidence>
<comment type="similarity">
    <text evidence="9">Belongs to the G-protein coupled receptor 1 family.</text>
</comment>
<dbReference type="InterPro" id="IPR017452">
    <property type="entry name" value="GPCR_Rhodpsn_7TM"/>
</dbReference>
<protein>
    <recommendedName>
        <fullName evidence="11">G-protein coupled receptors family 1 profile domain-containing protein</fullName>
    </recommendedName>
</protein>